<gene>
    <name evidence="2" type="ORF">COV02_02105</name>
</gene>
<evidence type="ECO:0000313" key="3">
    <source>
        <dbReference type="Proteomes" id="UP000230959"/>
    </source>
</evidence>
<evidence type="ECO:0000256" key="1">
    <source>
        <dbReference type="SAM" id="Coils"/>
    </source>
</evidence>
<proteinExistence type="predicted"/>
<evidence type="ECO:0000313" key="2">
    <source>
        <dbReference type="EMBL" id="PJE73546.1"/>
    </source>
</evidence>
<dbReference type="Proteomes" id="UP000230959">
    <property type="component" value="Unassembled WGS sequence"/>
</dbReference>
<sequence>MKNKIKKLKLPLNKMTGDGKNYTAVLLEDVNSNMKAFWEVISSTQDDVRGLKKDVEGLKEKGDATWDLLQDVKEKGDATWDLLQDVKEKGDATFEQVGIMTEKINGVENRLDSIEFKMDDLIKEVSFIKEELKLLKITISEKADKEKIKILEFKITRIESHLKLV</sequence>
<reference evidence="3" key="1">
    <citation type="submission" date="2017-09" db="EMBL/GenBank/DDBJ databases">
        <title>Depth-based differentiation of microbial function through sediment-hosted aquifers and enrichment of novel symbionts in the deep terrestrial subsurface.</title>
        <authorList>
            <person name="Probst A.J."/>
            <person name="Ladd B."/>
            <person name="Jarett J.K."/>
            <person name="Geller-Mcgrath D.E."/>
            <person name="Sieber C.M.K."/>
            <person name="Emerson J.B."/>
            <person name="Anantharaman K."/>
            <person name="Thomas B.C."/>
            <person name="Malmstrom R."/>
            <person name="Stieglmeier M."/>
            <person name="Klingl A."/>
            <person name="Woyke T."/>
            <person name="Ryan C.M."/>
            <person name="Banfield J.F."/>
        </authorList>
    </citation>
    <scope>NUCLEOTIDE SEQUENCE [LARGE SCALE GENOMIC DNA]</scope>
</reference>
<protein>
    <submittedName>
        <fullName evidence="2">Uncharacterized protein</fullName>
    </submittedName>
</protein>
<dbReference type="EMBL" id="PFER01000032">
    <property type="protein sequence ID" value="PJE73546.1"/>
    <property type="molecule type" value="Genomic_DNA"/>
</dbReference>
<dbReference type="SUPFAM" id="SSF57997">
    <property type="entry name" value="Tropomyosin"/>
    <property type="match status" value="1"/>
</dbReference>
<organism evidence="2 3">
    <name type="scientific">Candidatus Terrybacteria bacterium CG10_big_fil_rev_8_21_14_0_10_41_10</name>
    <dbReference type="NCBI Taxonomy" id="1975026"/>
    <lineage>
        <taxon>Bacteria</taxon>
        <taxon>Candidatus Terryibacteriota</taxon>
    </lineage>
</organism>
<accession>A0A2M8LA95</accession>
<dbReference type="AlphaFoldDB" id="A0A2M8LA95"/>
<comment type="caution">
    <text evidence="2">The sequence shown here is derived from an EMBL/GenBank/DDBJ whole genome shotgun (WGS) entry which is preliminary data.</text>
</comment>
<feature type="coiled-coil region" evidence="1">
    <location>
        <begin position="104"/>
        <end position="138"/>
    </location>
</feature>
<keyword evidence="1" id="KW-0175">Coiled coil</keyword>
<name>A0A2M8LA95_9BACT</name>